<comment type="subcellular location">
    <subcellularLocation>
        <location evidence="1 7">Membrane</location>
        <topology evidence="1 7">Multi-pass membrane protein</topology>
    </subcellularLocation>
</comment>
<evidence type="ECO:0000256" key="3">
    <source>
        <dbReference type="ARBA" id="ARBA00022592"/>
    </source>
</evidence>
<dbReference type="GO" id="GO:0005315">
    <property type="term" value="F:phosphate transmembrane transporter activity"/>
    <property type="evidence" value="ECO:0007669"/>
    <property type="project" value="InterPro"/>
</dbReference>
<dbReference type="Pfam" id="PF01384">
    <property type="entry name" value="PHO4"/>
    <property type="match status" value="1"/>
</dbReference>
<sequence length="574" mass="62031">MAKSMMLSMTRGMCILTVLAMYAEHASANRQDWEREDWTWLIVCCGIVAFIAAYGIGANDVANAFATSVGARAITVKQAVLFASVFEFSGAVLMGSSVSKTIRKGISDVTCFEDNPGLLMYGMTCVIIAVGIWLMFASYNEMPVSTTHSTVGGIIGMTLMARGKRCVIWNFTRNDYGNGTTNMAFDNFPWLDGVAEIVVSWIISPIASGICAAILYAITKYGVLIWKERSYFLAKILFPIIVAFTAGVNTVFWIVKGTKGRPKRFRTSRYVREAEDGNVAPAVTIGAYVALVAGFLAACLLFPISRWIDAEQRVRAKIPSEAKPVDDSDAKEGEDVEGAPIRQSQVAVVGGAIGKYIYDELTVDPHHVLEREGTVADIHANYREFDPKTEAFFKYVQVFTAIVDSFSHGANDVANAMGPFAAAYVSYRRGTVKKETDLKDNMTWILAIGGAGIVVGLATYGYKIMTAMGVKLAAVTPSRGYCIELGAAFVIIYGTAQGWPLSTTHCQVGATVAVGLFEGTAGVNKRLLVKTCFGWIITIVVVGLGAALLVGPSPEPLKDLYCEDWATVGDRGED</sequence>
<name>A0AAD7UC05_9STRA</name>
<evidence type="ECO:0000313" key="9">
    <source>
        <dbReference type="EMBL" id="KAJ8602151.1"/>
    </source>
</evidence>
<keyword evidence="8" id="KW-0732">Signal</keyword>
<evidence type="ECO:0000256" key="6">
    <source>
        <dbReference type="ARBA" id="ARBA00023136"/>
    </source>
</evidence>
<dbReference type="Proteomes" id="UP001230188">
    <property type="component" value="Unassembled WGS sequence"/>
</dbReference>
<comment type="similarity">
    <text evidence="7">Belongs to the inorganic phosphate transporter (PiT) (TC 2.A.20) family.</text>
</comment>
<feature type="transmembrane region" description="Helical" evidence="7">
    <location>
        <begin position="533"/>
        <end position="551"/>
    </location>
</feature>
<evidence type="ECO:0000256" key="4">
    <source>
        <dbReference type="ARBA" id="ARBA00022692"/>
    </source>
</evidence>
<feature type="transmembrane region" description="Helical" evidence="7">
    <location>
        <begin position="198"/>
        <end position="219"/>
    </location>
</feature>
<protein>
    <recommendedName>
        <fullName evidence="7">Phosphate transporter</fullName>
    </recommendedName>
</protein>
<evidence type="ECO:0000256" key="7">
    <source>
        <dbReference type="RuleBase" id="RU363058"/>
    </source>
</evidence>
<evidence type="ECO:0000256" key="1">
    <source>
        <dbReference type="ARBA" id="ARBA00004141"/>
    </source>
</evidence>
<dbReference type="PANTHER" id="PTHR11101">
    <property type="entry name" value="PHOSPHATE TRANSPORTER"/>
    <property type="match status" value="1"/>
</dbReference>
<dbReference type="PANTHER" id="PTHR11101:SF80">
    <property type="entry name" value="PHOSPHATE TRANSPORTER"/>
    <property type="match status" value="1"/>
</dbReference>
<dbReference type="AlphaFoldDB" id="A0AAD7UC05"/>
<feature type="transmembrane region" description="Helical" evidence="7">
    <location>
        <begin position="118"/>
        <end position="139"/>
    </location>
</feature>
<keyword evidence="2 7" id="KW-0813">Transport</keyword>
<feature type="transmembrane region" description="Helical" evidence="7">
    <location>
        <begin position="79"/>
        <end position="98"/>
    </location>
</feature>
<evidence type="ECO:0000313" key="10">
    <source>
        <dbReference type="Proteomes" id="UP001230188"/>
    </source>
</evidence>
<keyword evidence="4 7" id="KW-0812">Transmembrane</keyword>
<feature type="transmembrane region" description="Helical" evidence="7">
    <location>
        <begin position="285"/>
        <end position="308"/>
    </location>
</feature>
<keyword evidence="10" id="KW-1185">Reference proteome</keyword>
<evidence type="ECO:0000256" key="2">
    <source>
        <dbReference type="ARBA" id="ARBA00022448"/>
    </source>
</evidence>
<keyword evidence="3 7" id="KW-0592">Phosphate transport</keyword>
<dbReference type="GO" id="GO:0035435">
    <property type="term" value="P:phosphate ion transmembrane transport"/>
    <property type="evidence" value="ECO:0007669"/>
    <property type="project" value="TreeGrafter"/>
</dbReference>
<dbReference type="GO" id="GO:0016020">
    <property type="term" value="C:membrane"/>
    <property type="evidence" value="ECO:0007669"/>
    <property type="project" value="UniProtKB-SubCell"/>
</dbReference>
<dbReference type="EMBL" id="JAQMWT010000389">
    <property type="protein sequence ID" value="KAJ8602151.1"/>
    <property type="molecule type" value="Genomic_DNA"/>
</dbReference>
<evidence type="ECO:0000256" key="5">
    <source>
        <dbReference type="ARBA" id="ARBA00022989"/>
    </source>
</evidence>
<comment type="caution">
    <text evidence="9">The sequence shown here is derived from an EMBL/GenBank/DDBJ whole genome shotgun (WGS) entry which is preliminary data.</text>
</comment>
<dbReference type="InterPro" id="IPR001204">
    <property type="entry name" value="Phos_transporter"/>
</dbReference>
<proteinExistence type="inferred from homology"/>
<feature type="transmembrane region" description="Helical" evidence="7">
    <location>
        <begin position="443"/>
        <end position="462"/>
    </location>
</feature>
<keyword evidence="6 7" id="KW-0472">Membrane</keyword>
<organism evidence="9 10">
    <name type="scientific">Chrysophaeum taylorii</name>
    <dbReference type="NCBI Taxonomy" id="2483200"/>
    <lineage>
        <taxon>Eukaryota</taxon>
        <taxon>Sar</taxon>
        <taxon>Stramenopiles</taxon>
        <taxon>Ochrophyta</taxon>
        <taxon>Pelagophyceae</taxon>
        <taxon>Pelagomonadales</taxon>
        <taxon>Pelagomonadaceae</taxon>
        <taxon>Chrysophaeum</taxon>
    </lineage>
</organism>
<feature type="signal peptide" evidence="8">
    <location>
        <begin position="1"/>
        <end position="28"/>
    </location>
</feature>
<evidence type="ECO:0000256" key="8">
    <source>
        <dbReference type="SAM" id="SignalP"/>
    </source>
</evidence>
<accession>A0AAD7UC05</accession>
<keyword evidence="5 7" id="KW-1133">Transmembrane helix</keyword>
<feature type="chain" id="PRO_5042296247" description="Phosphate transporter" evidence="8">
    <location>
        <begin position="29"/>
        <end position="574"/>
    </location>
</feature>
<reference evidence="9" key="1">
    <citation type="submission" date="2023-01" db="EMBL/GenBank/DDBJ databases">
        <title>Metagenome sequencing of chrysophaentin producing Chrysophaeum taylorii.</title>
        <authorList>
            <person name="Davison J."/>
            <person name="Bewley C."/>
        </authorList>
    </citation>
    <scope>NUCLEOTIDE SEQUENCE</scope>
    <source>
        <strain evidence="9">NIES-1699</strain>
    </source>
</reference>
<comment type="function">
    <text evidence="7">Sodium-phosphate symporter.</text>
</comment>
<feature type="transmembrane region" description="Helical" evidence="7">
    <location>
        <begin position="38"/>
        <end position="58"/>
    </location>
</feature>
<feature type="transmembrane region" description="Helical" evidence="7">
    <location>
        <begin position="231"/>
        <end position="255"/>
    </location>
</feature>
<gene>
    <name evidence="9" type="ORF">CTAYLR_003501</name>
</gene>